<keyword evidence="2" id="KW-0119">Carbohydrate metabolism</keyword>
<organism evidence="4 5">
    <name type="scientific">Pseudomonas eucalypticola</name>
    <dbReference type="NCBI Taxonomy" id="2599595"/>
    <lineage>
        <taxon>Bacteria</taxon>
        <taxon>Pseudomonadati</taxon>
        <taxon>Pseudomonadota</taxon>
        <taxon>Gammaproteobacteria</taxon>
        <taxon>Pseudomonadales</taxon>
        <taxon>Pseudomonadaceae</taxon>
        <taxon>Pseudomonas</taxon>
    </lineage>
</organism>
<dbReference type="Proteomes" id="UP000509568">
    <property type="component" value="Chromosome"/>
</dbReference>
<dbReference type="EMBL" id="CP056030">
    <property type="protein sequence ID" value="QKZ05710.1"/>
    <property type="molecule type" value="Genomic_DNA"/>
</dbReference>
<dbReference type="Gene3D" id="2.130.10.10">
    <property type="entry name" value="YVTN repeat-like/Quinoprotein amine dehydrogenase"/>
    <property type="match status" value="1"/>
</dbReference>
<dbReference type="Pfam" id="PF10282">
    <property type="entry name" value="Lactonase"/>
    <property type="match status" value="1"/>
</dbReference>
<name>A0A7D5HER6_9PSED</name>
<dbReference type="PANTHER" id="PTHR30344:SF1">
    <property type="entry name" value="6-PHOSPHOGLUCONOLACTONASE"/>
    <property type="match status" value="1"/>
</dbReference>
<dbReference type="PANTHER" id="PTHR30344">
    <property type="entry name" value="6-PHOSPHOGLUCONOLACTONASE-RELATED"/>
    <property type="match status" value="1"/>
</dbReference>
<keyword evidence="2" id="KW-0313">Glucose metabolism</keyword>
<dbReference type="InterPro" id="IPR050282">
    <property type="entry name" value="Cycloisomerase_2"/>
</dbReference>
<dbReference type="InterPro" id="IPR019405">
    <property type="entry name" value="Lactonase_7-beta_prop"/>
</dbReference>
<dbReference type="InterPro" id="IPR015943">
    <property type="entry name" value="WD40/YVTN_repeat-like_dom_sf"/>
</dbReference>
<dbReference type="InterPro" id="IPR011048">
    <property type="entry name" value="Haem_d1_sf"/>
</dbReference>
<keyword evidence="5" id="KW-1185">Reference proteome</keyword>
<feature type="chain" id="PRO_5028969672" evidence="3">
    <location>
        <begin position="26"/>
        <end position="383"/>
    </location>
</feature>
<dbReference type="RefSeq" id="WP_176571447.1">
    <property type="nucleotide sequence ID" value="NZ_CP056030.1"/>
</dbReference>
<evidence type="ECO:0000313" key="5">
    <source>
        <dbReference type="Proteomes" id="UP000509568"/>
    </source>
</evidence>
<dbReference type="KEGG" id="pez:HWQ56_18665"/>
<evidence type="ECO:0000256" key="2">
    <source>
        <dbReference type="ARBA" id="ARBA00022526"/>
    </source>
</evidence>
<proteinExistence type="inferred from homology"/>
<dbReference type="GO" id="GO:0006006">
    <property type="term" value="P:glucose metabolic process"/>
    <property type="evidence" value="ECO:0007669"/>
    <property type="project" value="UniProtKB-KW"/>
</dbReference>
<gene>
    <name evidence="4" type="ORF">HWQ56_18665</name>
</gene>
<feature type="signal peptide" evidence="3">
    <location>
        <begin position="1"/>
        <end position="25"/>
    </location>
</feature>
<evidence type="ECO:0000313" key="4">
    <source>
        <dbReference type="EMBL" id="QKZ05710.1"/>
    </source>
</evidence>
<evidence type="ECO:0000256" key="3">
    <source>
        <dbReference type="SAM" id="SignalP"/>
    </source>
</evidence>
<accession>A0A7D5HER6</accession>
<protein>
    <submittedName>
        <fullName evidence="4">Lactonase family protein</fullName>
    </submittedName>
</protein>
<comment type="similarity">
    <text evidence="1">Belongs to the cycloisomerase 2 family.</text>
</comment>
<keyword evidence="3" id="KW-0732">Signal</keyword>
<evidence type="ECO:0000256" key="1">
    <source>
        <dbReference type="ARBA" id="ARBA00005564"/>
    </source>
</evidence>
<dbReference type="GO" id="GO:0017057">
    <property type="term" value="F:6-phosphogluconolactonase activity"/>
    <property type="evidence" value="ECO:0007669"/>
    <property type="project" value="TreeGrafter"/>
</dbReference>
<dbReference type="SUPFAM" id="SSF51004">
    <property type="entry name" value="C-terminal (heme d1) domain of cytochrome cd1-nitrite reductase"/>
    <property type="match status" value="1"/>
</dbReference>
<dbReference type="AlphaFoldDB" id="A0A7D5HER6"/>
<reference evidence="4 5" key="1">
    <citation type="submission" date="2020-06" db="EMBL/GenBank/DDBJ databases">
        <title>Pseudomonas eucalypticola sp. nov., an endophyte of Eucalyptus dunnii leaves with biocontrol ability of eucalyptus leaf blight.</title>
        <authorList>
            <person name="Liu Y."/>
            <person name="Song Z."/>
            <person name="Zeng H."/>
            <person name="Lu M."/>
            <person name="Wang X."/>
            <person name="Lian X."/>
            <person name="Zhang Q."/>
        </authorList>
    </citation>
    <scope>NUCLEOTIDE SEQUENCE [LARGE SCALE GENOMIC DNA]</scope>
    <source>
        <strain evidence="4 5">NP-1</strain>
    </source>
</reference>
<sequence length="383" mass="40720">MGTDILKKQIFSGLLFALSLSSASAAPDSNSQARVYVGTHGDYIYDAVFNPENGSFSDLRKTAKVVRPTWFVQDPSGRHLYSVSEVGNNGEANGEVVAFKVDQASGGLTELNRVGSGGSGPTHMVYSPFHDSLIVANYGGGQVAVLPLAADGSLQPASSVLADVGNGPSPRQTQAHAHSITLVQQTHDILVPDLGADRVFIYQVKGKDNQLSKGATPFVQMAPGTGPRGIEFQRDGRHGFLLSELSAQVRCVTWKPETHTLSYGASVDTFPSGFTGPKSASSMKLSANEKYLYVADRSTDTLVVYRIDQGSCLKPIQRISSGGKYPWELAIGPAGHWLVVANLKSDNVTSFKIDGRSGKLAPSGFEAHIPEPVFAHFGSVGKP</sequence>